<keyword evidence="2" id="KW-1185">Reference proteome</keyword>
<name>A0A0R2LKX0_9LACO</name>
<reference evidence="1 2" key="1">
    <citation type="journal article" date="2015" name="Genome Announc.">
        <title>Expanding the biotechnology potential of lactobacilli through comparative genomics of 213 strains and associated genera.</title>
        <authorList>
            <person name="Sun Z."/>
            <person name="Harris H.M."/>
            <person name="McCann A."/>
            <person name="Guo C."/>
            <person name="Argimon S."/>
            <person name="Zhang W."/>
            <person name="Yang X."/>
            <person name="Jeffery I.B."/>
            <person name="Cooney J.C."/>
            <person name="Kagawa T.F."/>
            <person name="Liu W."/>
            <person name="Song Y."/>
            <person name="Salvetti E."/>
            <person name="Wrobel A."/>
            <person name="Rasinkangas P."/>
            <person name="Parkhill J."/>
            <person name="Rea M.C."/>
            <person name="O'Sullivan O."/>
            <person name="Ritari J."/>
            <person name="Douillard F.P."/>
            <person name="Paul Ross R."/>
            <person name="Yang R."/>
            <person name="Briner A.E."/>
            <person name="Felis G.E."/>
            <person name="de Vos W.M."/>
            <person name="Barrangou R."/>
            <person name="Klaenhammer T.R."/>
            <person name="Caufield P.W."/>
            <person name="Cui Y."/>
            <person name="Zhang H."/>
            <person name="O'Toole P.W."/>
        </authorList>
    </citation>
    <scope>NUCLEOTIDE SEQUENCE [LARGE SCALE GENOMIC DNA]</scope>
    <source>
        <strain evidence="1 2">NBRC 103219</strain>
    </source>
</reference>
<proteinExistence type="predicted"/>
<dbReference type="EMBL" id="JQCN01000026">
    <property type="protein sequence ID" value="KRN99978.1"/>
    <property type="molecule type" value="Genomic_DNA"/>
</dbReference>
<accession>A0A0R2LKX0</accession>
<dbReference type="RefSeq" id="WP_017867538.1">
    <property type="nucleotide sequence ID" value="NZ_BJYB01000020.1"/>
</dbReference>
<dbReference type="PATRIC" id="fig|449659.4.peg.1423"/>
<sequence>MDKKFLEVLKHEGPATIVTFNATPAGVVNTWMSYITLDEENDLMYIPAAGMHSIEDDFTTDDHIVITVGSKDVIGTVGPGAGFYVYGLGTFITTGPAYEKMKKSFPWIRKCLRVDIDHIEQKI</sequence>
<protein>
    <submittedName>
        <fullName evidence="1">FMN-binding protein</fullName>
    </submittedName>
</protein>
<dbReference type="STRING" id="449659.IV66_GL001405"/>
<evidence type="ECO:0000313" key="2">
    <source>
        <dbReference type="Proteomes" id="UP000051886"/>
    </source>
</evidence>
<dbReference type="InterPro" id="IPR012349">
    <property type="entry name" value="Split_barrel_FMN-bd"/>
</dbReference>
<gene>
    <name evidence="1" type="ORF">IV66_GL001405</name>
</gene>
<dbReference type="AlphaFoldDB" id="A0A0R2LKX0"/>
<comment type="caution">
    <text evidence="1">The sequence shown here is derived from an EMBL/GenBank/DDBJ whole genome shotgun (WGS) entry which is preliminary data.</text>
</comment>
<organism evidence="1 2">
    <name type="scientific">Ligilactobacillus pobuzihii</name>
    <dbReference type="NCBI Taxonomy" id="449659"/>
    <lineage>
        <taxon>Bacteria</taxon>
        <taxon>Bacillati</taxon>
        <taxon>Bacillota</taxon>
        <taxon>Bacilli</taxon>
        <taxon>Lactobacillales</taxon>
        <taxon>Lactobacillaceae</taxon>
        <taxon>Ligilactobacillus</taxon>
    </lineage>
</organism>
<dbReference type="Proteomes" id="UP000051886">
    <property type="component" value="Unassembled WGS sequence"/>
</dbReference>
<evidence type="ECO:0000313" key="1">
    <source>
        <dbReference type="EMBL" id="KRN99978.1"/>
    </source>
</evidence>
<dbReference type="SUPFAM" id="SSF50475">
    <property type="entry name" value="FMN-binding split barrel"/>
    <property type="match status" value="1"/>
</dbReference>
<dbReference type="Gene3D" id="2.30.110.10">
    <property type="entry name" value="Electron Transport, Fmn-binding Protein, Chain A"/>
    <property type="match status" value="1"/>
</dbReference>